<dbReference type="Proteomes" id="UP000198828">
    <property type="component" value="Unassembled WGS sequence"/>
</dbReference>
<dbReference type="SFLD" id="SFLDS00003">
    <property type="entry name" value="Haloacid_Dehalogenase"/>
    <property type="match status" value="1"/>
</dbReference>
<dbReference type="InterPro" id="IPR023214">
    <property type="entry name" value="HAD_sf"/>
</dbReference>
<reference evidence="1 2" key="1">
    <citation type="submission" date="2016-10" db="EMBL/GenBank/DDBJ databases">
        <authorList>
            <person name="de Groot N.N."/>
        </authorList>
    </citation>
    <scope>NUCLEOTIDE SEQUENCE [LARGE SCALE GENOMIC DNA]</scope>
    <source>
        <strain evidence="1 2">DSM 23310</strain>
    </source>
</reference>
<dbReference type="CDD" id="cd07505">
    <property type="entry name" value="HAD_BPGM-like"/>
    <property type="match status" value="1"/>
</dbReference>
<dbReference type="InterPro" id="IPR041492">
    <property type="entry name" value="HAD_2"/>
</dbReference>
<name>A0A1H3ERA8_9FIRM</name>
<accession>A0A1H3ERA8</accession>
<dbReference type="EMBL" id="FNNG01000022">
    <property type="protein sequence ID" value="SDX81282.1"/>
    <property type="molecule type" value="Genomic_DNA"/>
</dbReference>
<dbReference type="InterPro" id="IPR036412">
    <property type="entry name" value="HAD-like_sf"/>
</dbReference>
<dbReference type="SUPFAM" id="SSF56784">
    <property type="entry name" value="HAD-like"/>
    <property type="match status" value="1"/>
</dbReference>
<sequence>MIKGVIFDLDGVILDSMPVWNKAGEMFLRNLGLQAESGLAKIMFCMSMSQGAKFLKERYHLDMEEGEIIKGINHTIEDYYSYKVQLKEGVEQFLKGMQQYGVKMVAATSCDRQVFEKAIQRLNVVGFFDRIFTSTEIGAGKEKPDIYFAAVEHMGTLPRDTWVFEDALYAIQTAKKAGFRTVGVYDASSIDDLDEIKRNSDIYLKKLDNINAFMEKASSKIF</sequence>
<dbReference type="NCBIfam" id="TIGR01509">
    <property type="entry name" value="HAD-SF-IA-v3"/>
    <property type="match status" value="1"/>
</dbReference>
<dbReference type="GO" id="GO:0016791">
    <property type="term" value="F:phosphatase activity"/>
    <property type="evidence" value="ECO:0007669"/>
    <property type="project" value="TreeGrafter"/>
</dbReference>
<dbReference type="PANTHER" id="PTHR18901:SF38">
    <property type="entry name" value="PSEUDOURIDINE-5'-PHOSPHATASE"/>
    <property type="match status" value="1"/>
</dbReference>
<dbReference type="InterPro" id="IPR006439">
    <property type="entry name" value="HAD-SF_hydro_IA"/>
</dbReference>
<gene>
    <name evidence="1" type="ORF">SAMN05660923_02983</name>
</gene>
<dbReference type="Pfam" id="PF13419">
    <property type="entry name" value="HAD_2"/>
    <property type="match status" value="1"/>
</dbReference>
<dbReference type="AlphaFoldDB" id="A0A1H3ERA8"/>
<dbReference type="Gene3D" id="3.40.50.1000">
    <property type="entry name" value="HAD superfamily/HAD-like"/>
    <property type="match status" value="1"/>
</dbReference>
<dbReference type="PANTHER" id="PTHR18901">
    <property type="entry name" value="2-DEOXYGLUCOSE-6-PHOSPHATE PHOSPHATASE 2"/>
    <property type="match status" value="1"/>
</dbReference>
<dbReference type="PRINTS" id="PR00413">
    <property type="entry name" value="HADHALOGNASE"/>
</dbReference>
<protein>
    <submittedName>
        <fullName evidence="1">Haloacid dehalogenase superfamily, subfamily IA, variant 3 with third motif having DD or ED</fullName>
    </submittedName>
</protein>
<dbReference type="InterPro" id="IPR023198">
    <property type="entry name" value="PGP-like_dom2"/>
</dbReference>
<organism evidence="1 2">
    <name type="scientific">Tepidimicrobium xylanilyticum</name>
    <dbReference type="NCBI Taxonomy" id="1123352"/>
    <lineage>
        <taxon>Bacteria</taxon>
        <taxon>Bacillati</taxon>
        <taxon>Bacillota</taxon>
        <taxon>Tissierellia</taxon>
        <taxon>Tissierellales</taxon>
        <taxon>Tepidimicrobiaceae</taxon>
        <taxon>Tepidimicrobium</taxon>
    </lineage>
</organism>
<keyword evidence="2" id="KW-1185">Reference proteome</keyword>
<dbReference type="Gene3D" id="1.10.150.240">
    <property type="entry name" value="Putative phosphatase, domain 2"/>
    <property type="match status" value="1"/>
</dbReference>
<dbReference type="SFLD" id="SFLDG01129">
    <property type="entry name" value="C1.5:_HAD__Beta-PGM__Phosphata"/>
    <property type="match status" value="1"/>
</dbReference>
<evidence type="ECO:0000313" key="1">
    <source>
        <dbReference type="EMBL" id="SDX81282.1"/>
    </source>
</evidence>
<dbReference type="OrthoDB" id="9797743at2"/>
<dbReference type="RefSeq" id="WP_093755046.1">
    <property type="nucleotide sequence ID" value="NZ_BSYN01000003.1"/>
</dbReference>
<proteinExistence type="predicted"/>
<evidence type="ECO:0000313" key="2">
    <source>
        <dbReference type="Proteomes" id="UP000198828"/>
    </source>
</evidence>